<dbReference type="Pfam" id="PF12840">
    <property type="entry name" value="HTH_20"/>
    <property type="match status" value="1"/>
</dbReference>
<dbReference type="Proteomes" id="UP000033618">
    <property type="component" value="Unassembled WGS sequence"/>
</dbReference>
<gene>
    <name evidence="5" type="ORF">WM40_05855</name>
</gene>
<keyword evidence="3" id="KW-0804">Transcription</keyword>
<sequence>MVLKALSHPLRRQILAWLKDPGQEFPAQTHARELGVCAGQIDARAGISQSTVSVHLATLVRAGLITSTRFGQWHFFRRDDDAIAAFKQRLDDLI</sequence>
<name>A0A0F5K382_9BURK</name>
<feature type="domain" description="HTH arsR-type" evidence="4">
    <location>
        <begin position="1"/>
        <end position="94"/>
    </location>
</feature>
<dbReference type="InterPro" id="IPR051081">
    <property type="entry name" value="HTH_MetalResp_TranReg"/>
</dbReference>
<dbReference type="AlphaFoldDB" id="A0A0F5K382"/>
<dbReference type="InterPro" id="IPR036388">
    <property type="entry name" value="WH-like_DNA-bd_sf"/>
</dbReference>
<keyword evidence="6" id="KW-1185">Reference proteome</keyword>
<evidence type="ECO:0000313" key="5">
    <source>
        <dbReference type="EMBL" id="KKB64528.1"/>
    </source>
</evidence>
<dbReference type="InterPro" id="IPR001845">
    <property type="entry name" value="HTH_ArsR_DNA-bd_dom"/>
</dbReference>
<dbReference type="EMBL" id="LAQU01000004">
    <property type="protein sequence ID" value="KKB64528.1"/>
    <property type="molecule type" value="Genomic_DNA"/>
</dbReference>
<dbReference type="InterPro" id="IPR011991">
    <property type="entry name" value="ArsR-like_HTH"/>
</dbReference>
<dbReference type="PROSITE" id="PS50987">
    <property type="entry name" value="HTH_ARSR_2"/>
    <property type="match status" value="1"/>
</dbReference>
<accession>A0A0F5K382</accession>
<protein>
    <submittedName>
        <fullName evidence="5">ArsR family transcriptional regulator</fullName>
    </submittedName>
</protein>
<dbReference type="SUPFAM" id="SSF46785">
    <property type="entry name" value="Winged helix' DNA-binding domain"/>
    <property type="match status" value="1"/>
</dbReference>
<dbReference type="GO" id="GO:0003677">
    <property type="term" value="F:DNA binding"/>
    <property type="evidence" value="ECO:0007669"/>
    <property type="project" value="UniProtKB-KW"/>
</dbReference>
<keyword evidence="2" id="KW-0238">DNA-binding</keyword>
<dbReference type="PANTHER" id="PTHR33154">
    <property type="entry name" value="TRANSCRIPTIONAL REGULATOR, ARSR FAMILY"/>
    <property type="match status" value="1"/>
</dbReference>
<evidence type="ECO:0000259" key="4">
    <source>
        <dbReference type="PROSITE" id="PS50987"/>
    </source>
</evidence>
<dbReference type="SMART" id="SM00418">
    <property type="entry name" value="HTH_ARSR"/>
    <property type="match status" value="1"/>
</dbReference>
<reference evidence="5 6" key="1">
    <citation type="submission" date="2015-03" db="EMBL/GenBank/DDBJ databases">
        <title>Draft Genome Sequence of Burkholderia andropogonis type strain ICMP2807, isolated from Sorghum bicolor.</title>
        <authorList>
            <person name="Lopes-Santos L."/>
            <person name="Castro D.B."/>
            <person name="Ottoboni L.M."/>
            <person name="Park D."/>
            <person name="Weirc B.S."/>
            <person name="Destefano S.A."/>
        </authorList>
    </citation>
    <scope>NUCLEOTIDE SEQUENCE [LARGE SCALE GENOMIC DNA]</scope>
    <source>
        <strain evidence="5 6">ICMP2807</strain>
    </source>
</reference>
<dbReference type="InterPro" id="IPR036390">
    <property type="entry name" value="WH_DNA-bd_sf"/>
</dbReference>
<dbReference type="GO" id="GO:0003700">
    <property type="term" value="F:DNA-binding transcription factor activity"/>
    <property type="evidence" value="ECO:0007669"/>
    <property type="project" value="InterPro"/>
</dbReference>
<proteinExistence type="predicted"/>
<dbReference type="PANTHER" id="PTHR33154:SF33">
    <property type="entry name" value="TRANSCRIPTIONAL REPRESSOR SDPR"/>
    <property type="match status" value="1"/>
</dbReference>
<evidence type="ECO:0000256" key="1">
    <source>
        <dbReference type="ARBA" id="ARBA00023015"/>
    </source>
</evidence>
<evidence type="ECO:0000256" key="3">
    <source>
        <dbReference type="ARBA" id="ARBA00023163"/>
    </source>
</evidence>
<keyword evidence="1" id="KW-0805">Transcription regulation</keyword>
<evidence type="ECO:0000256" key="2">
    <source>
        <dbReference type="ARBA" id="ARBA00023125"/>
    </source>
</evidence>
<dbReference type="NCBIfam" id="NF033788">
    <property type="entry name" value="HTH_metalloreg"/>
    <property type="match status" value="1"/>
</dbReference>
<dbReference type="Gene3D" id="1.10.10.10">
    <property type="entry name" value="Winged helix-like DNA-binding domain superfamily/Winged helix DNA-binding domain"/>
    <property type="match status" value="1"/>
</dbReference>
<organism evidence="5 6">
    <name type="scientific">Robbsia andropogonis</name>
    <dbReference type="NCBI Taxonomy" id="28092"/>
    <lineage>
        <taxon>Bacteria</taxon>
        <taxon>Pseudomonadati</taxon>
        <taxon>Pseudomonadota</taxon>
        <taxon>Betaproteobacteria</taxon>
        <taxon>Burkholderiales</taxon>
        <taxon>Burkholderiaceae</taxon>
        <taxon>Robbsia</taxon>
    </lineage>
</organism>
<dbReference type="STRING" id="28092.WM40_05855"/>
<comment type="caution">
    <text evidence="5">The sequence shown here is derived from an EMBL/GenBank/DDBJ whole genome shotgun (WGS) entry which is preliminary data.</text>
</comment>
<dbReference type="PATRIC" id="fig|28092.6.peg.1392"/>
<evidence type="ECO:0000313" key="6">
    <source>
        <dbReference type="Proteomes" id="UP000033618"/>
    </source>
</evidence>
<dbReference type="CDD" id="cd00090">
    <property type="entry name" value="HTH_ARSR"/>
    <property type="match status" value="1"/>
</dbReference>